<evidence type="ECO:0000313" key="2">
    <source>
        <dbReference type="Proteomes" id="UP000196435"/>
    </source>
</evidence>
<proteinExistence type="predicted"/>
<organism evidence="1 2">
    <name type="scientific">Xenorhabdus innexi</name>
    <dbReference type="NCBI Taxonomy" id="290109"/>
    <lineage>
        <taxon>Bacteria</taxon>
        <taxon>Pseudomonadati</taxon>
        <taxon>Pseudomonadota</taxon>
        <taxon>Gammaproteobacteria</taxon>
        <taxon>Enterobacterales</taxon>
        <taxon>Morganellaceae</taxon>
        <taxon>Xenorhabdus</taxon>
    </lineage>
</organism>
<dbReference type="AlphaFoldDB" id="A0A1N6MQE9"/>
<gene>
    <name evidence="1" type="ORF">XIS1_1030010</name>
</gene>
<sequence length="62" mass="7513">MNVIRAIYLNLCIDLLFNYIRIKLREGSCFMRNNTYWLNGSDEIYLCNPQPDVKTYWQRTAF</sequence>
<dbReference type="Proteomes" id="UP000196435">
    <property type="component" value="Unassembled WGS sequence"/>
</dbReference>
<accession>A0A1N6MQE9</accession>
<name>A0A1N6MQE9_9GAMM</name>
<evidence type="ECO:0000313" key="1">
    <source>
        <dbReference type="EMBL" id="SIP70979.1"/>
    </source>
</evidence>
<dbReference type="EMBL" id="FTLG01000006">
    <property type="protein sequence ID" value="SIP70979.1"/>
    <property type="molecule type" value="Genomic_DNA"/>
</dbReference>
<reference evidence="2" key="1">
    <citation type="submission" date="2016-12" db="EMBL/GenBank/DDBJ databases">
        <authorList>
            <person name="Gaudriault S."/>
        </authorList>
    </citation>
    <scope>NUCLEOTIDE SEQUENCE [LARGE SCALE GENOMIC DNA]</scope>
    <source>
        <strain evidence="2">HGB1681 (deposited as PTA-6826 in the American Type Culture Collection)</strain>
    </source>
</reference>
<protein>
    <submittedName>
        <fullName evidence="1">Uncharacterized protein</fullName>
    </submittedName>
</protein>